<dbReference type="PROSITE" id="PS51257">
    <property type="entry name" value="PROKAR_LIPOPROTEIN"/>
    <property type="match status" value="1"/>
</dbReference>
<evidence type="ECO:0000313" key="2">
    <source>
        <dbReference type="EMBL" id="MBB6070544.1"/>
    </source>
</evidence>
<organism evidence="2 3">
    <name type="scientific">Longimicrobium terrae</name>
    <dbReference type="NCBI Taxonomy" id="1639882"/>
    <lineage>
        <taxon>Bacteria</taxon>
        <taxon>Pseudomonadati</taxon>
        <taxon>Gemmatimonadota</taxon>
        <taxon>Longimicrobiia</taxon>
        <taxon>Longimicrobiales</taxon>
        <taxon>Longimicrobiaceae</taxon>
        <taxon>Longimicrobium</taxon>
    </lineage>
</organism>
<feature type="signal peptide" evidence="1">
    <location>
        <begin position="1"/>
        <end position="18"/>
    </location>
</feature>
<keyword evidence="1" id="KW-0732">Signal</keyword>
<name>A0A841GXR9_9BACT</name>
<gene>
    <name evidence="2" type="ORF">HNQ61_002165</name>
</gene>
<evidence type="ECO:0000313" key="3">
    <source>
        <dbReference type="Proteomes" id="UP000582837"/>
    </source>
</evidence>
<feature type="chain" id="PRO_5032471168" evidence="1">
    <location>
        <begin position="19"/>
        <end position="189"/>
    </location>
</feature>
<accession>A0A841GXR9</accession>
<proteinExistence type="predicted"/>
<dbReference type="RefSeq" id="WP_170034379.1">
    <property type="nucleotide sequence ID" value="NZ_JABDTL010000001.1"/>
</dbReference>
<keyword evidence="3" id="KW-1185">Reference proteome</keyword>
<dbReference type="EMBL" id="JACHIA010000005">
    <property type="protein sequence ID" value="MBB6070544.1"/>
    <property type="molecule type" value="Genomic_DNA"/>
</dbReference>
<sequence>MKHAFFSGAALLAAALLAACDGGGGTGGSRLSPAEVAGVYQVCDLAFTPSNAILPAAELLRTVVDTTPSAGRPEPTLALALNGGYDLVYTRQSDNFLQQLRGSVSYGQDVIGLELSSGAIPAELLLPRVLSLRFSSTGGQRLTAGAGDNFPYAVSRADYARAAGVSEEGLQNTINGSLRISLSTGGCGA</sequence>
<protein>
    <submittedName>
        <fullName evidence="2">Uncharacterized protein</fullName>
    </submittedName>
</protein>
<dbReference type="Proteomes" id="UP000582837">
    <property type="component" value="Unassembled WGS sequence"/>
</dbReference>
<dbReference type="AlphaFoldDB" id="A0A841GXR9"/>
<comment type="caution">
    <text evidence="2">The sequence shown here is derived from an EMBL/GenBank/DDBJ whole genome shotgun (WGS) entry which is preliminary data.</text>
</comment>
<evidence type="ECO:0000256" key="1">
    <source>
        <dbReference type="SAM" id="SignalP"/>
    </source>
</evidence>
<reference evidence="2 3" key="1">
    <citation type="submission" date="2020-08" db="EMBL/GenBank/DDBJ databases">
        <title>Genomic Encyclopedia of Type Strains, Phase IV (KMG-IV): sequencing the most valuable type-strain genomes for metagenomic binning, comparative biology and taxonomic classification.</title>
        <authorList>
            <person name="Goeker M."/>
        </authorList>
    </citation>
    <scope>NUCLEOTIDE SEQUENCE [LARGE SCALE GENOMIC DNA]</scope>
    <source>
        <strain evidence="2 3">DSM 29007</strain>
    </source>
</reference>